<keyword evidence="2" id="KW-1185">Reference proteome</keyword>
<name>A0A5C2SCP3_9APHY</name>
<sequence>MLYVDASCPQLCLSKFCVFSAGRCSHSHQCLLTVLVLASESARPPIHLSRNEVHRAPRQIHSSYPFLAARRTRRAWTSLAHSVTPAASPPESSIELCMRSATPELRLRIPCPRGGIFAPNSVTPLGVGVGVGVEWEMGVGVRVAEGGRWCTVPGVGSRGLMSIVDSCTRVQFNRDVVVRHG</sequence>
<dbReference type="EMBL" id="ML122262">
    <property type="protein sequence ID" value="RPD61520.1"/>
    <property type="molecule type" value="Genomic_DNA"/>
</dbReference>
<protein>
    <submittedName>
        <fullName evidence="1">Uncharacterized protein</fullName>
    </submittedName>
</protein>
<accession>A0A5C2SCP3</accession>
<reference evidence="1" key="1">
    <citation type="journal article" date="2018" name="Genome Biol. Evol.">
        <title>Genomics and development of Lentinus tigrinus, a white-rot wood-decaying mushroom with dimorphic fruiting bodies.</title>
        <authorList>
            <person name="Wu B."/>
            <person name="Xu Z."/>
            <person name="Knudson A."/>
            <person name="Carlson A."/>
            <person name="Chen N."/>
            <person name="Kovaka S."/>
            <person name="LaButti K."/>
            <person name="Lipzen A."/>
            <person name="Pennachio C."/>
            <person name="Riley R."/>
            <person name="Schakwitz W."/>
            <person name="Umezawa K."/>
            <person name="Ohm R.A."/>
            <person name="Grigoriev I.V."/>
            <person name="Nagy L.G."/>
            <person name="Gibbons J."/>
            <person name="Hibbett D."/>
        </authorList>
    </citation>
    <scope>NUCLEOTIDE SEQUENCE [LARGE SCALE GENOMIC DNA]</scope>
    <source>
        <strain evidence="1">ALCF2SS1-6</strain>
    </source>
</reference>
<dbReference type="Proteomes" id="UP000313359">
    <property type="component" value="Unassembled WGS sequence"/>
</dbReference>
<evidence type="ECO:0000313" key="2">
    <source>
        <dbReference type="Proteomes" id="UP000313359"/>
    </source>
</evidence>
<organism evidence="1 2">
    <name type="scientific">Lentinus tigrinus ALCF2SS1-6</name>
    <dbReference type="NCBI Taxonomy" id="1328759"/>
    <lineage>
        <taxon>Eukaryota</taxon>
        <taxon>Fungi</taxon>
        <taxon>Dikarya</taxon>
        <taxon>Basidiomycota</taxon>
        <taxon>Agaricomycotina</taxon>
        <taxon>Agaricomycetes</taxon>
        <taxon>Polyporales</taxon>
        <taxon>Polyporaceae</taxon>
        <taxon>Lentinus</taxon>
    </lineage>
</organism>
<proteinExistence type="predicted"/>
<evidence type="ECO:0000313" key="1">
    <source>
        <dbReference type="EMBL" id="RPD61520.1"/>
    </source>
</evidence>
<dbReference type="AlphaFoldDB" id="A0A5C2SCP3"/>
<gene>
    <name evidence="1" type="ORF">L227DRAFT_70750</name>
</gene>